<evidence type="ECO:0000313" key="2">
    <source>
        <dbReference type="Proteomes" id="UP000807306"/>
    </source>
</evidence>
<protein>
    <submittedName>
        <fullName evidence="1">Uncharacterized protein</fullName>
    </submittedName>
</protein>
<dbReference type="OrthoDB" id="4664297at2759"/>
<dbReference type="SUPFAM" id="SSF51197">
    <property type="entry name" value="Clavaminate synthase-like"/>
    <property type="match status" value="1"/>
</dbReference>
<accession>A0A9P6EV56</accession>
<dbReference type="Gene3D" id="2.60.120.620">
    <property type="entry name" value="q2cbj1_9rhob like domain"/>
    <property type="match status" value="1"/>
</dbReference>
<gene>
    <name evidence="1" type="ORF">CPB83DRAFT_841854</name>
</gene>
<keyword evidence="2" id="KW-1185">Reference proteome</keyword>
<dbReference type="Proteomes" id="UP000807306">
    <property type="component" value="Unassembled WGS sequence"/>
</dbReference>
<reference evidence="1" key="1">
    <citation type="submission" date="2020-11" db="EMBL/GenBank/DDBJ databases">
        <authorList>
            <consortium name="DOE Joint Genome Institute"/>
            <person name="Ahrendt S."/>
            <person name="Riley R."/>
            <person name="Andreopoulos W."/>
            <person name="Labutti K."/>
            <person name="Pangilinan J."/>
            <person name="Ruiz-Duenas F.J."/>
            <person name="Barrasa J.M."/>
            <person name="Sanchez-Garcia M."/>
            <person name="Camarero S."/>
            <person name="Miyauchi S."/>
            <person name="Serrano A."/>
            <person name="Linde D."/>
            <person name="Babiker R."/>
            <person name="Drula E."/>
            <person name="Ayuso-Fernandez I."/>
            <person name="Pacheco R."/>
            <person name="Padilla G."/>
            <person name="Ferreira P."/>
            <person name="Barriuso J."/>
            <person name="Kellner H."/>
            <person name="Castanera R."/>
            <person name="Alfaro M."/>
            <person name="Ramirez L."/>
            <person name="Pisabarro A.G."/>
            <person name="Kuo A."/>
            <person name="Tritt A."/>
            <person name="Lipzen A."/>
            <person name="He G."/>
            <person name="Yan M."/>
            <person name="Ng V."/>
            <person name="Cullen D."/>
            <person name="Martin F."/>
            <person name="Rosso M.-N."/>
            <person name="Henrissat B."/>
            <person name="Hibbett D."/>
            <person name="Martinez A.T."/>
            <person name="Grigoriev I.V."/>
        </authorList>
    </citation>
    <scope>NUCLEOTIDE SEQUENCE</scope>
    <source>
        <strain evidence="1">CBS 506.95</strain>
    </source>
</reference>
<organism evidence="1 2">
    <name type="scientific">Crepidotus variabilis</name>
    <dbReference type="NCBI Taxonomy" id="179855"/>
    <lineage>
        <taxon>Eukaryota</taxon>
        <taxon>Fungi</taxon>
        <taxon>Dikarya</taxon>
        <taxon>Basidiomycota</taxon>
        <taxon>Agaricomycotina</taxon>
        <taxon>Agaricomycetes</taxon>
        <taxon>Agaricomycetidae</taxon>
        <taxon>Agaricales</taxon>
        <taxon>Agaricineae</taxon>
        <taxon>Crepidotaceae</taxon>
        <taxon>Crepidotus</taxon>
    </lineage>
</organism>
<sequence length="325" mass="37073">MARELEYLDSEQVERFLEQGYIVIKHAFSLEKANEWTKELWLRLGADPNDKSTWKTLKERTHLPWKKREKVETLAPTAWAAIKDLLGGEDRINSEASSWGDSFIVNVGTEELEDCKKHVAPQDLDNWHVDGDFFVHFLDSPEQALLVIPIYSHIEPQGGGTIIAPEGIDIIAKYLASHPEGVLPTGLSFTPSTSKYTNKEEDPGYISFLREIKKCHKFVEMTGEPGDVILLHPLMLHSASKNYLRIPRVITNPPVGLKSPFVFHRENSDDYSIVERKTLRALGKDRLDFKISTDRRQITPARVLAEQKMLQEEKRLKEAATQMVS</sequence>
<comment type="caution">
    <text evidence="1">The sequence shown here is derived from an EMBL/GenBank/DDBJ whole genome shotgun (WGS) entry which is preliminary data.</text>
</comment>
<name>A0A9P6EV56_9AGAR</name>
<evidence type="ECO:0000313" key="1">
    <source>
        <dbReference type="EMBL" id="KAF9535497.1"/>
    </source>
</evidence>
<dbReference type="AlphaFoldDB" id="A0A9P6EV56"/>
<proteinExistence type="predicted"/>
<dbReference type="EMBL" id="MU157824">
    <property type="protein sequence ID" value="KAF9535497.1"/>
    <property type="molecule type" value="Genomic_DNA"/>
</dbReference>